<protein>
    <submittedName>
        <fullName evidence="2">Uncharacterized protein</fullName>
    </submittedName>
</protein>
<reference evidence="2 3" key="1">
    <citation type="submission" date="2015-10" db="EMBL/GenBank/DDBJ databases">
        <title>Full genome of DAOMC 229536 Phialocephala scopiformis, a fungal endophyte of spruce producing the potent anti-insectan compound rugulosin.</title>
        <authorList>
            <consortium name="DOE Joint Genome Institute"/>
            <person name="Walker A.K."/>
            <person name="Frasz S.L."/>
            <person name="Seifert K.A."/>
            <person name="Miller J.D."/>
            <person name="Mondo S.J."/>
            <person name="Labutti K."/>
            <person name="Lipzen A."/>
            <person name="Dockter R."/>
            <person name="Kennedy M."/>
            <person name="Grigoriev I.V."/>
            <person name="Spatafora J.W."/>
        </authorList>
    </citation>
    <scope>NUCLEOTIDE SEQUENCE [LARGE SCALE GENOMIC DNA]</scope>
    <source>
        <strain evidence="2 3">CBS 120377</strain>
    </source>
</reference>
<dbReference type="InParanoid" id="A0A194XS00"/>
<accession>A0A194XS00</accession>
<dbReference type="AlphaFoldDB" id="A0A194XS00"/>
<feature type="region of interest" description="Disordered" evidence="1">
    <location>
        <begin position="75"/>
        <end position="107"/>
    </location>
</feature>
<dbReference type="Proteomes" id="UP000070700">
    <property type="component" value="Unassembled WGS sequence"/>
</dbReference>
<dbReference type="RefSeq" id="XP_018076857.1">
    <property type="nucleotide sequence ID" value="XM_018206575.1"/>
</dbReference>
<dbReference type="GeneID" id="28816301"/>
<evidence type="ECO:0000313" key="3">
    <source>
        <dbReference type="Proteomes" id="UP000070700"/>
    </source>
</evidence>
<gene>
    <name evidence="2" type="ORF">LY89DRAFT_301161</name>
</gene>
<dbReference type="EMBL" id="KQ947406">
    <property type="protein sequence ID" value="KUJ22502.1"/>
    <property type="molecule type" value="Genomic_DNA"/>
</dbReference>
<sequence length="131" mass="14478">MLLFNAWRQLIRWQGWGWTHGERKLRRGSSLTVATVQMPLVRDPRRPLLFLVARSNPTTSILPFPCAFIPCSPAGPASKARSPVQPNPSQAKPDAAPNEGKGRGEEGEGFFALPILNIISPIGPFFPQQHQ</sequence>
<keyword evidence="3" id="KW-1185">Reference proteome</keyword>
<evidence type="ECO:0000256" key="1">
    <source>
        <dbReference type="SAM" id="MobiDB-lite"/>
    </source>
</evidence>
<organism evidence="2 3">
    <name type="scientific">Mollisia scopiformis</name>
    <name type="common">Conifer needle endophyte fungus</name>
    <name type="synonym">Phialocephala scopiformis</name>
    <dbReference type="NCBI Taxonomy" id="149040"/>
    <lineage>
        <taxon>Eukaryota</taxon>
        <taxon>Fungi</taxon>
        <taxon>Dikarya</taxon>
        <taxon>Ascomycota</taxon>
        <taxon>Pezizomycotina</taxon>
        <taxon>Leotiomycetes</taxon>
        <taxon>Helotiales</taxon>
        <taxon>Mollisiaceae</taxon>
        <taxon>Mollisia</taxon>
    </lineage>
</organism>
<name>A0A194XS00_MOLSC</name>
<evidence type="ECO:0000313" key="2">
    <source>
        <dbReference type="EMBL" id="KUJ22502.1"/>
    </source>
</evidence>
<proteinExistence type="predicted"/>
<dbReference type="KEGG" id="psco:LY89DRAFT_301161"/>